<dbReference type="EMBL" id="CP036271">
    <property type="protein sequence ID" value="QDT52852.1"/>
    <property type="molecule type" value="Genomic_DNA"/>
</dbReference>
<dbReference type="InterPro" id="IPR009057">
    <property type="entry name" value="Homeodomain-like_sf"/>
</dbReference>
<sequence length="259" mass="29815">MPEKPSLLFAKTQTAKADAHASFRDEFYSRLSPGSALQDVFEHLSGVHFFLKNHDGRTIAFNSLLRTRLGLPDDEDVTGMTDYDLFPLRQADHYREDDRRVLATGLPLINRIEAWRNENPVVTSKYPVRDVEGRVIGVMGMFQCLSERRSVLSEEDELKCAVDYIRDHLHERLTVEQIADRAFLSARQLRRKFGLRFGISIQEYVIRLRIEAAGQELRNSTAPIAEIANRFGFCDQAAFTHHFRRRMGVTPRKYRSDAG</sequence>
<dbReference type="InterPro" id="IPR013656">
    <property type="entry name" value="PAS_4"/>
</dbReference>
<dbReference type="InterPro" id="IPR035965">
    <property type="entry name" value="PAS-like_dom_sf"/>
</dbReference>
<dbReference type="Gene3D" id="1.10.10.60">
    <property type="entry name" value="Homeodomain-like"/>
    <property type="match status" value="1"/>
</dbReference>
<dbReference type="InterPro" id="IPR050204">
    <property type="entry name" value="AraC_XylS_family_regulators"/>
</dbReference>
<dbReference type="SUPFAM" id="SSF46689">
    <property type="entry name" value="Homeodomain-like"/>
    <property type="match status" value="2"/>
</dbReference>
<dbReference type="PANTHER" id="PTHR46796">
    <property type="entry name" value="HTH-TYPE TRANSCRIPTIONAL ACTIVATOR RHAS-RELATED"/>
    <property type="match status" value="1"/>
</dbReference>
<keyword evidence="6" id="KW-1185">Reference proteome</keyword>
<evidence type="ECO:0000256" key="2">
    <source>
        <dbReference type="ARBA" id="ARBA00023125"/>
    </source>
</evidence>
<evidence type="ECO:0000256" key="3">
    <source>
        <dbReference type="ARBA" id="ARBA00023163"/>
    </source>
</evidence>
<dbReference type="InterPro" id="IPR018060">
    <property type="entry name" value="HTH_AraC"/>
</dbReference>
<feature type="domain" description="HTH araC/xylS-type" evidence="4">
    <location>
        <begin position="159"/>
        <end position="257"/>
    </location>
</feature>
<evidence type="ECO:0000256" key="1">
    <source>
        <dbReference type="ARBA" id="ARBA00023015"/>
    </source>
</evidence>
<evidence type="ECO:0000313" key="6">
    <source>
        <dbReference type="Proteomes" id="UP000315700"/>
    </source>
</evidence>
<organism evidence="5 6">
    <name type="scientific">Caulifigura coniformis</name>
    <dbReference type="NCBI Taxonomy" id="2527983"/>
    <lineage>
        <taxon>Bacteria</taxon>
        <taxon>Pseudomonadati</taxon>
        <taxon>Planctomycetota</taxon>
        <taxon>Planctomycetia</taxon>
        <taxon>Planctomycetales</taxon>
        <taxon>Planctomycetaceae</taxon>
        <taxon>Caulifigura</taxon>
    </lineage>
</organism>
<gene>
    <name evidence="5" type="primary">marA</name>
    <name evidence="5" type="ORF">Pan44_08650</name>
</gene>
<dbReference type="SMART" id="SM00342">
    <property type="entry name" value="HTH_ARAC"/>
    <property type="match status" value="1"/>
</dbReference>
<dbReference type="PRINTS" id="PR00032">
    <property type="entry name" value="HTHARAC"/>
</dbReference>
<dbReference type="OrthoDB" id="273555at2"/>
<dbReference type="AlphaFoldDB" id="A0A517S9R4"/>
<proteinExistence type="predicted"/>
<dbReference type="InParanoid" id="A0A517S9R4"/>
<dbReference type="Gene3D" id="3.30.450.20">
    <property type="entry name" value="PAS domain"/>
    <property type="match status" value="1"/>
</dbReference>
<dbReference type="RefSeq" id="WP_145027555.1">
    <property type="nucleotide sequence ID" value="NZ_CP036271.1"/>
</dbReference>
<dbReference type="GO" id="GO:0043565">
    <property type="term" value="F:sequence-specific DNA binding"/>
    <property type="evidence" value="ECO:0007669"/>
    <property type="project" value="InterPro"/>
</dbReference>
<dbReference type="SUPFAM" id="SSF55785">
    <property type="entry name" value="PYP-like sensor domain (PAS domain)"/>
    <property type="match status" value="1"/>
</dbReference>
<name>A0A517S9R4_9PLAN</name>
<evidence type="ECO:0000259" key="4">
    <source>
        <dbReference type="PROSITE" id="PS01124"/>
    </source>
</evidence>
<dbReference type="GO" id="GO:0003700">
    <property type="term" value="F:DNA-binding transcription factor activity"/>
    <property type="evidence" value="ECO:0007669"/>
    <property type="project" value="InterPro"/>
</dbReference>
<keyword evidence="1" id="KW-0805">Transcription regulation</keyword>
<dbReference type="Pfam" id="PF08448">
    <property type="entry name" value="PAS_4"/>
    <property type="match status" value="1"/>
</dbReference>
<evidence type="ECO:0000313" key="5">
    <source>
        <dbReference type="EMBL" id="QDT52852.1"/>
    </source>
</evidence>
<dbReference type="KEGG" id="ccos:Pan44_08650"/>
<accession>A0A517S9R4</accession>
<dbReference type="InterPro" id="IPR020449">
    <property type="entry name" value="Tscrpt_reg_AraC-type_HTH"/>
</dbReference>
<protein>
    <submittedName>
        <fullName evidence="5">Multiple antibiotic resistance protein MarA</fullName>
    </submittedName>
</protein>
<dbReference type="Pfam" id="PF12833">
    <property type="entry name" value="HTH_18"/>
    <property type="match status" value="1"/>
</dbReference>
<keyword evidence="2" id="KW-0238">DNA-binding</keyword>
<keyword evidence="3" id="KW-0804">Transcription</keyword>
<reference evidence="5 6" key="1">
    <citation type="submission" date="2019-02" db="EMBL/GenBank/DDBJ databases">
        <title>Deep-cultivation of Planctomycetes and their phenomic and genomic characterization uncovers novel biology.</title>
        <authorList>
            <person name="Wiegand S."/>
            <person name="Jogler M."/>
            <person name="Boedeker C."/>
            <person name="Pinto D."/>
            <person name="Vollmers J."/>
            <person name="Rivas-Marin E."/>
            <person name="Kohn T."/>
            <person name="Peeters S.H."/>
            <person name="Heuer A."/>
            <person name="Rast P."/>
            <person name="Oberbeckmann S."/>
            <person name="Bunk B."/>
            <person name="Jeske O."/>
            <person name="Meyerdierks A."/>
            <person name="Storesund J.E."/>
            <person name="Kallscheuer N."/>
            <person name="Luecker S."/>
            <person name="Lage O.M."/>
            <person name="Pohl T."/>
            <person name="Merkel B.J."/>
            <person name="Hornburger P."/>
            <person name="Mueller R.-W."/>
            <person name="Bruemmer F."/>
            <person name="Labrenz M."/>
            <person name="Spormann A.M."/>
            <person name="Op den Camp H."/>
            <person name="Overmann J."/>
            <person name="Amann R."/>
            <person name="Jetten M.S.M."/>
            <person name="Mascher T."/>
            <person name="Medema M.H."/>
            <person name="Devos D.P."/>
            <person name="Kaster A.-K."/>
            <person name="Ovreas L."/>
            <person name="Rohde M."/>
            <person name="Galperin M.Y."/>
            <person name="Jogler C."/>
        </authorList>
    </citation>
    <scope>NUCLEOTIDE SEQUENCE [LARGE SCALE GENOMIC DNA]</scope>
    <source>
        <strain evidence="5 6">Pan44</strain>
    </source>
</reference>
<dbReference type="PROSITE" id="PS01124">
    <property type="entry name" value="HTH_ARAC_FAMILY_2"/>
    <property type="match status" value="1"/>
</dbReference>
<dbReference type="Proteomes" id="UP000315700">
    <property type="component" value="Chromosome"/>
</dbReference>